<keyword evidence="2" id="KW-1003">Cell membrane</keyword>
<dbReference type="EMBL" id="SGXC01000003">
    <property type="protein sequence ID" value="RZS78115.1"/>
    <property type="molecule type" value="Genomic_DNA"/>
</dbReference>
<name>A0A4Q7N7S6_9BURK</name>
<feature type="transmembrane region" description="Helical" evidence="6">
    <location>
        <begin position="283"/>
        <end position="301"/>
    </location>
</feature>
<evidence type="ECO:0000256" key="6">
    <source>
        <dbReference type="SAM" id="Phobius"/>
    </source>
</evidence>
<dbReference type="InterPro" id="IPR011701">
    <property type="entry name" value="MFS"/>
</dbReference>
<feature type="transmembrane region" description="Helical" evidence="6">
    <location>
        <begin position="256"/>
        <end position="276"/>
    </location>
</feature>
<dbReference type="GO" id="GO:0022857">
    <property type="term" value="F:transmembrane transporter activity"/>
    <property type="evidence" value="ECO:0007669"/>
    <property type="project" value="InterPro"/>
</dbReference>
<keyword evidence="3 6" id="KW-0812">Transmembrane</keyword>
<evidence type="ECO:0000256" key="1">
    <source>
        <dbReference type="ARBA" id="ARBA00004651"/>
    </source>
</evidence>
<evidence type="ECO:0000256" key="3">
    <source>
        <dbReference type="ARBA" id="ARBA00022692"/>
    </source>
</evidence>
<keyword evidence="9" id="KW-1185">Reference proteome</keyword>
<proteinExistence type="predicted"/>
<reference evidence="8 9" key="1">
    <citation type="submission" date="2019-02" db="EMBL/GenBank/DDBJ databases">
        <title>Genomic Encyclopedia of Type Strains, Phase IV (KMG-IV): sequencing the most valuable type-strain genomes for metagenomic binning, comparative biology and taxonomic classification.</title>
        <authorList>
            <person name="Goeker M."/>
        </authorList>
    </citation>
    <scope>NUCLEOTIDE SEQUENCE [LARGE SCALE GENOMIC DNA]</scope>
    <source>
        <strain evidence="8 9">K24</strain>
    </source>
</reference>
<dbReference type="CDD" id="cd17324">
    <property type="entry name" value="MFS_NepI_like"/>
    <property type="match status" value="1"/>
</dbReference>
<feature type="transmembrane region" description="Helical" evidence="6">
    <location>
        <begin position="21"/>
        <end position="44"/>
    </location>
</feature>
<gene>
    <name evidence="8" type="ORF">EV675_4756</name>
</gene>
<dbReference type="SUPFAM" id="SSF103473">
    <property type="entry name" value="MFS general substrate transporter"/>
    <property type="match status" value="1"/>
</dbReference>
<feature type="transmembrane region" description="Helical" evidence="6">
    <location>
        <begin position="342"/>
        <end position="364"/>
    </location>
</feature>
<feature type="transmembrane region" description="Helical" evidence="6">
    <location>
        <begin position="176"/>
        <end position="196"/>
    </location>
</feature>
<evidence type="ECO:0000256" key="2">
    <source>
        <dbReference type="ARBA" id="ARBA00022475"/>
    </source>
</evidence>
<evidence type="ECO:0000313" key="8">
    <source>
        <dbReference type="EMBL" id="RZS78115.1"/>
    </source>
</evidence>
<feature type="transmembrane region" description="Helical" evidence="6">
    <location>
        <begin position="370"/>
        <end position="392"/>
    </location>
</feature>
<sequence length="404" mass="41214">MSECISPGRLAAAPDRPAWGAVFGLALGVFGLVTAEFLPASLLTPMASSLGVTEGLAGQAVTATSAVALVTSLLIAAATRGIDRRWVLMAFSVLLIASNLLVAFAPSLAVILLGRVLLGIAIGGFWTMSAATAMRLVPDAMVPRALSLIFGGVSVATIAAAPLGSYFGHLFGWRNVFLLATSLGVAALIWQALTLPRMAPAGSTRLGTLVDVLRRPGVALGMGACIMVFTGHFAFFTYLRPFLEGVPGVDVNGLSAMLLGFGVANFVGTSLSGLLLQRSLRMTLLLMPLAMGGIGLVLAGMETLPWVAALLVALWGMAFGAVPVAWSSWLTRVVPDEAESGGGLIVAAVQLAITVGAAAGGVVFDAGGAHGVFAASAVLLLGAALVVFRGFWRRPAPAAAPLAR</sequence>
<comment type="caution">
    <text evidence="8">The sequence shown here is derived from an EMBL/GenBank/DDBJ whole genome shotgun (WGS) entry which is preliminary data.</text>
</comment>
<keyword evidence="5 6" id="KW-0472">Membrane</keyword>
<feature type="domain" description="Major facilitator superfamily (MFS) profile" evidence="7">
    <location>
        <begin position="21"/>
        <end position="394"/>
    </location>
</feature>
<dbReference type="GO" id="GO:0005886">
    <property type="term" value="C:plasma membrane"/>
    <property type="evidence" value="ECO:0007669"/>
    <property type="project" value="UniProtKB-SubCell"/>
</dbReference>
<comment type="subcellular location">
    <subcellularLocation>
        <location evidence="1">Cell membrane</location>
        <topology evidence="1">Multi-pass membrane protein</topology>
    </subcellularLocation>
</comment>
<protein>
    <submittedName>
        <fullName evidence="8">Putative MFS family arabinose efflux permease</fullName>
    </submittedName>
</protein>
<feature type="transmembrane region" description="Helical" evidence="6">
    <location>
        <begin position="111"/>
        <end position="133"/>
    </location>
</feature>
<feature type="transmembrane region" description="Helical" evidence="6">
    <location>
        <begin position="86"/>
        <end position="105"/>
    </location>
</feature>
<organism evidence="8 9">
    <name type="scientific">Pigmentiphaga kullae</name>
    <dbReference type="NCBI Taxonomy" id="151784"/>
    <lineage>
        <taxon>Bacteria</taxon>
        <taxon>Pseudomonadati</taxon>
        <taxon>Pseudomonadota</taxon>
        <taxon>Betaproteobacteria</taxon>
        <taxon>Burkholderiales</taxon>
        <taxon>Alcaligenaceae</taxon>
        <taxon>Pigmentiphaga</taxon>
    </lineage>
</organism>
<accession>A0A4Q7N7S6</accession>
<feature type="transmembrane region" description="Helical" evidence="6">
    <location>
        <begin position="217"/>
        <end position="236"/>
    </location>
</feature>
<dbReference type="AlphaFoldDB" id="A0A4Q7N7S6"/>
<evidence type="ECO:0000313" key="9">
    <source>
        <dbReference type="Proteomes" id="UP000292445"/>
    </source>
</evidence>
<evidence type="ECO:0000259" key="7">
    <source>
        <dbReference type="PROSITE" id="PS50850"/>
    </source>
</evidence>
<dbReference type="Proteomes" id="UP000292445">
    <property type="component" value="Unassembled WGS sequence"/>
</dbReference>
<evidence type="ECO:0000256" key="4">
    <source>
        <dbReference type="ARBA" id="ARBA00022989"/>
    </source>
</evidence>
<dbReference type="Gene3D" id="1.20.1250.20">
    <property type="entry name" value="MFS general substrate transporter like domains"/>
    <property type="match status" value="1"/>
</dbReference>
<dbReference type="OrthoDB" id="9812189at2"/>
<dbReference type="InterPro" id="IPR020846">
    <property type="entry name" value="MFS_dom"/>
</dbReference>
<evidence type="ECO:0000256" key="5">
    <source>
        <dbReference type="ARBA" id="ARBA00023136"/>
    </source>
</evidence>
<dbReference type="PROSITE" id="PS50850">
    <property type="entry name" value="MFS"/>
    <property type="match status" value="1"/>
</dbReference>
<dbReference type="PANTHER" id="PTHR43124:SF5">
    <property type="entry name" value="PURINE RIBONUCLEOSIDE EFFLUX PUMP NEPI"/>
    <property type="match status" value="1"/>
</dbReference>
<dbReference type="InterPro" id="IPR050189">
    <property type="entry name" value="MFS_Efflux_Transporters"/>
</dbReference>
<dbReference type="RefSeq" id="WP_130360633.1">
    <property type="nucleotide sequence ID" value="NZ_SGXC01000003.1"/>
</dbReference>
<feature type="transmembrane region" description="Helical" evidence="6">
    <location>
        <begin position="145"/>
        <end position="164"/>
    </location>
</feature>
<dbReference type="InterPro" id="IPR036259">
    <property type="entry name" value="MFS_trans_sf"/>
</dbReference>
<keyword evidence="4 6" id="KW-1133">Transmembrane helix</keyword>
<dbReference type="PANTHER" id="PTHR43124">
    <property type="entry name" value="PURINE EFFLUX PUMP PBUE"/>
    <property type="match status" value="1"/>
</dbReference>
<feature type="transmembrane region" description="Helical" evidence="6">
    <location>
        <begin position="56"/>
        <end position="79"/>
    </location>
</feature>
<dbReference type="Pfam" id="PF07690">
    <property type="entry name" value="MFS_1"/>
    <property type="match status" value="1"/>
</dbReference>
<feature type="transmembrane region" description="Helical" evidence="6">
    <location>
        <begin position="307"/>
        <end position="330"/>
    </location>
</feature>